<feature type="region of interest" description="Disordered" evidence="1">
    <location>
        <begin position="434"/>
        <end position="487"/>
    </location>
</feature>
<feature type="compositionally biased region" description="Polar residues" evidence="1">
    <location>
        <begin position="235"/>
        <end position="246"/>
    </location>
</feature>
<dbReference type="AlphaFoldDB" id="A0A9W7Y9T9"/>
<feature type="compositionally biased region" description="Low complexity" evidence="1">
    <location>
        <begin position="268"/>
        <end position="277"/>
    </location>
</feature>
<gene>
    <name evidence="2" type="ORF">LPJ61_001537</name>
</gene>
<name>A0A9W7Y9T9_9FUNG</name>
<reference evidence="2" key="1">
    <citation type="submission" date="2022-07" db="EMBL/GenBank/DDBJ databases">
        <title>Phylogenomic reconstructions and comparative analyses of Kickxellomycotina fungi.</title>
        <authorList>
            <person name="Reynolds N.K."/>
            <person name="Stajich J.E."/>
            <person name="Barry K."/>
            <person name="Grigoriev I.V."/>
            <person name="Crous P."/>
            <person name="Smith M.E."/>
        </authorList>
    </citation>
    <scope>NUCLEOTIDE SEQUENCE</scope>
    <source>
        <strain evidence="2">BCRC 34381</strain>
    </source>
</reference>
<feature type="region of interest" description="Disordered" evidence="1">
    <location>
        <begin position="21"/>
        <end position="55"/>
    </location>
</feature>
<evidence type="ECO:0000313" key="2">
    <source>
        <dbReference type="EMBL" id="KAJ1733474.1"/>
    </source>
</evidence>
<protein>
    <submittedName>
        <fullName evidence="2">Uncharacterized protein</fullName>
    </submittedName>
</protein>
<organism evidence="2 3">
    <name type="scientific">Coemansia biformis</name>
    <dbReference type="NCBI Taxonomy" id="1286918"/>
    <lineage>
        <taxon>Eukaryota</taxon>
        <taxon>Fungi</taxon>
        <taxon>Fungi incertae sedis</taxon>
        <taxon>Zoopagomycota</taxon>
        <taxon>Kickxellomycotina</taxon>
        <taxon>Kickxellomycetes</taxon>
        <taxon>Kickxellales</taxon>
        <taxon>Kickxellaceae</taxon>
        <taxon>Coemansia</taxon>
    </lineage>
</organism>
<feature type="compositionally biased region" description="Low complexity" evidence="1">
    <location>
        <begin position="338"/>
        <end position="349"/>
    </location>
</feature>
<evidence type="ECO:0000313" key="3">
    <source>
        <dbReference type="Proteomes" id="UP001143981"/>
    </source>
</evidence>
<dbReference type="Proteomes" id="UP001143981">
    <property type="component" value="Unassembled WGS sequence"/>
</dbReference>
<keyword evidence="3" id="KW-1185">Reference proteome</keyword>
<evidence type="ECO:0000256" key="1">
    <source>
        <dbReference type="SAM" id="MobiDB-lite"/>
    </source>
</evidence>
<comment type="caution">
    <text evidence="2">The sequence shown here is derived from an EMBL/GenBank/DDBJ whole genome shotgun (WGS) entry which is preliminary data.</text>
</comment>
<dbReference type="EMBL" id="JANBOI010000137">
    <property type="protein sequence ID" value="KAJ1733474.1"/>
    <property type="molecule type" value="Genomic_DNA"/>
</dbReference>
<proteinExistence type="predicted"/>
<feature type="non-terminal residue" evidence="2">
    <location>
        <position position="1"/>
    </location>
</feature>
<feature type="region of interest" description="Disordered" evidence="1">
    <location>
        <begin position="113"/>
        <end position="153"/>
    </location>
</feature>
<feature type="region of interest" description="Disordered" evidence="1">
    <location>
        <begin position="204"/>
        <end position="295"/>
    </location>
</feature>
<sequence>GSPYAPPLVAASVLEAAGGDFGAAKPASPTAWRSPMAHPIKAARPEAPGVLSSKPNNLSSSVPALVFSQIIPATQAAAARKMMPRELNPTAAKAAAAILQSSMLCLPKNGLGQGKQDYDSESADGSASQDDFARSSHLESLSEAEEDAYEPSGHAPAYSVAAADLASRFPHQPTASSLGFSAFGSDNDDDCDLDYPASLSVGNSRAAQRLDAATGAKSLPPSALKKPMPRASAATIGSTVNGSSFSDDFDILGRFSDDDDDRSRRPARPAAGAASALEPVHNSSRVRFRGVPQSPPAVVPLPHGARALPTHDSADSSLTGTLVSPSADFYSPHMPSRTTTEFTSATSTAVDANKGADADADDEAESSRRTRHGGAPVLRRAQPAMHAKDGIAKAAAGMHSLPAQFHGLSRLGLSLDGPEHTAFSWADDADDLPIPGPLAKHGPSSIGNQYVIGGDSDDDAMSDELSWAAGHDDYGASPSDDMFDMEL</sequence>
<feature type="region of interest" description="Disordered" evidence="1">
    <location>
        <begin position="329"/>
        <end position="374"/>
    </location>
</feature>
<dbReference type="OrthoDB" id="541276at2759"/>
<accession>A0A9W7Y9T9</accession>